<accession>A0A699ZX82</accession>
<dbReference type="AlphaFoldDB" id="A0A699ZX82"/>
<protein>
    <recommendedName>
        <fullName evidence="3">LisH domain-containing protein</fullName>
    </recommendedName>
</protein>
<evidence type="ECO:0000313" key="1">
    <source>
        <dbReference type="EMBL" id="GFH26615.1"/>
    </source>
</evidence>
<name>A0A699ZX82_HAELA</name>
<evidence type="ECO:0008006" key="3">
    <source>
        <dbReference type="Google" id="ProtNLM"/>
    </source>
</evidence>
<proteinExistence type="predicted"/>
<dbReference type="Proteomes" id="UP000485058">
    <property type="component" value="Unassembled WGS sequence"/>
</dbReference>
<reference evidence="1 2" key="1">
    <citation type="submission" date="2020-02" db="EMBL/GenBank/DDBJ databases">
        <title>Draft genome sequence of Haematococcus lacustris strain NIES-144.</title>
        <authorList>
            <person name="Morimoto D."/>
            <person name="Nakagawa S."/>
            <person name="Yoshida T."/>
            <person name="Sawayama S."/>
        </authorList>
    </citation>
    <scope>NUCLEOTIDE SEQUENCE [LARGE SCALE GENOMIC DNA]</scope>
    <source>
        <strain evidence="1 2">NIES-144</strain>
    </source>
</reference>
<dbReference type="EMBL" id="BLLF01003180">
    <property type="protein sequence ID" value="GFH26615.1"/>
    <property type="molecule type" value="Genomic_DNA"/>
</dbReference>
<evidence type="ECO:0000313" key="2">
    <source>
        <dbReference type="Proteomes" id="UP000485058"/>
    </source>
</evidence>
<keyword evidence="2" id="KW-1185">Reference proteome</keyword>
<gene>
    <name evidence="1" type="ORF">HaLaN_24791</name>
</gene>
<organism evidence="1 2">
    <name type="scientific">Haematococcus lacustris</name>
    <name type="common">Green alga</name>
    <name type="synonym">Haematococcus pluvialis</name>
    <dbReference type="NCBI Taxonomy" id="44745"/>
    <lineage>
        <taxon>Eukaryota</taxon>
        <taxon>Viridiplantae</taxon>
        <taxon>Chlorophyta</taxon>
        <taxon>core chlorophytes</taxon>
        <taxon>Chlorophyceae</taxon>
        <taxon>CS clade</taxon>
        <taxon>Chlamydomonadales</taxon>
        <taxon>Haematococcaceae</taxon>
        <taxon>Haematococcus</taxon>
    </lineage>
</organism>
<sequence length="136" mass="14494">MPLRQALPPQVVPQVVRDYLHHCGYAASLAALDSALLCPGLPEPLAVPLQGGGEAEAGCLALRQAVRQRLMAGECQGTLRDVVALVAYQEPESVLERLLAHTCSLQQALTTLSGGQGELMRLDQLLDLSASHPYQS</sequence>
<comment type="caution">
    <text evidence="1">The sequence shown here is derived from an EMBL/GenBank/DDBJ whole genome shotgun (WGS) entry which is preliminary data.</text>
</comment>